<dbReference type="OrthoDB" id="5242801at2759"/>
<name>X0BZ72_FUSOX</name>
<accession>X0BZ72</accession>
<sequence>MYHTWHMRSVTDNKRPNRHVQTPLDFATLRKEKTHMVHPYLKLLGAEPLQTFNKHYEKVKADWNFLKSKTNIPNIASISDPRIICSFKVIDLVICRDQSLILPHLLAYIRLMDLLFSRGAG</sequence>
<keyword evidence="2" id="KW-1185">Reference proteome</keyword>
<evidence type="ECO:0000313" key="1">
    <source>
        <dbReference type="EMBL" id="EXK75837.1"/>
    </source>
</evidence>
<evidence type="ECO:0000313" key="2">
    <source>
        <dbReference type="Proteomes" id="UP000030663"/>
    </source>
</evidence>
<dbReference type="EMBL" id="KI979777">
    <property type="protein sequence ID" value="EXK75837.1"/>
    <property type="molecule type" value="Genomic_DNA"/>
</dbReference>
<dbReference type="HOGENOM" id="CLU_2038199_0_0_1"/>
<dbReference type="Proteomes" id="UP000030663">
    <property type="component" value="Unassembled WGS sequence"/>
</dbReference>
<reference evidence="1 2" key="1">
    <citation type="submission" date="2011-11" db="EMBL/GenBank/DDBJ databases">
        <title>The Genome Sequence of Fusarium oxysporum PHW815.</title>
        <authorList>
            <consortium name="The Broad Institute Genome Sequencing Platform"/>
            <person name="Ma L.-J."/>
            <person name="Gale L.R."/>
            <person name="Schwartz D.C."/>
            <person name="Zhou S."/>
            <person name="Corby-Kistler H."/>
            <person name="Young S.K."/>
            <person name="Zeng Q."/>
            <person name="Gargeya S."/>
            <person name="Fitzgerald M."/>
            <person name="Haas B."/>
            <person name="Abouelleil A."/>
            <person name="Alvarado L."/>
            <person name="Arachchi H.M."/>
            <person name="Berlin A."/>
            <person name="Brown A."/>
            <person name="Chapman S.B."/>
            <person name="Chen Z."/>
            <person name="Dunbar C."/>
            <person name="Freedman E."/>
            <person name="Gearin G."/>
            <person name="Goldberg J."/>
            <person name="Griggs A."/>
            <person name="Gujja S."/>
            <person name="Heiman D."/>
            <person name="Howarth C."/>
            <person name="Larson L."/>
            <person name="Lui A."/>
            <person name="MacDonald P.J.P."/>
            <person name="Montmayeur A."/>
            <person name="Murphy C."/>
            <person name="Neiman D."/>
            <person name="Pearson M."/>
            <person name="Priest M."/>
            <person name="Roberts A."/>
            <person name="Saif S."/>
            <person name="Shea T."/>
            <person name="Shenoy N."/>
            <person name="Sisk P."/>
            <person name="Stolte C."/>
            <person name="Sykes S."/>
            <person name="Wortman J."/>
            <person name="Nusbaum C."/>
            <person name="Birren B."/>
        </authorList>
    </citation>
    <scope>NUCLEOTIDE SEQUENCE [LARGE SCALE GENOMIC DNA]</scope>
    <source>
        <strain evidence="1 2">54005</strain>
    </source>
</reference>
<protein>
    <submittedName>
        <fullName evidence="1">Uncharacterized protein</fullName>
    </submittedName>
</protein>
<proteinExistence type="predicted"/>
<gene>
    <name evidence="1" type="ORF">FOQG_19399</name>
</gene>
<dbReference type="AlphaFoldDB" id="X0BZ72"/>
<organism evidence="1 2">
    <name type="scientific">Fusarium oxysporum f. sp. raphani 54005</name>
    <dbReference type="NCBI Taxonomy" id="1089458"/>
    <lineage>
        <taxon>Eukaryota</taxon>
        <taxon>Fungi</taxon>
        <taxon>Dikarya</taxon>
        <taxon>Ascomycota</taxon>
        <taxon>Pezizomycotina</taxon>
        <taxon>Sordariomycetes</taxon>
        <taxon>Hypocreomycetidae</taxon>
        <taxon>Hypocreales</taxon>
        <taxon>Nectriaceae</taxon>
        <taxon>Fusarium</taxon>
        <taxon>Fusarium oxysporum species complex</taxon>
    </lineage>
</organism>